<dbReference type="InterPro" id="IPR016035">
    <property type="entry name" value="Acyl_Trfase/lysoPLipase"/>
</dbReference>
<keyword evidence="3 4" id="KW-0443">Lipid metabolism</keyword>
<evidence type="ECO:0000259" key="5">
    <source>
        <dbReference type="PROSITE" id="PS51635"/>
    </source>
</evidence>
<keyword evidence="7" id="KW-1185">Reference proteome</keyword>
<comment type="caution">
    <text evidence="4">Lacks conserved residue(s) required for the propagation of feature annotation.</text>
</comment>
<organism evidence="6 7">
    <name type="scientific">Salinibacillus aidingensis</name>
    <dbReference type="NCBI Taxonomy" id="237684"/>
    <lineage>
        <taxon>Bacteria</taxon>
        <taxon>Bacillati</taxon>
        <taxon>Bacillota</taxon>
        <taxon>Bacilli</taxon>
        <taxon>Bacillales</taxon>
        <taxon>Bacillaceae</taxon>
        <taxon>Salinibacillus</taxon>
    </lineage>
</organism>
<dbReference type="Pfam" id="PF01734">
    <property type="entry name" value="Patatin"/>
    <property type="match status" value="1"/>
</dbReference>
<dbReference type="RefSeq" id="WP_343840434.1">
    <property type="nucleotide sequence ID" value="NZ_BAAADO010000004.1"/>
</dbReference>
<evidence type="ECO:0000313" key="7">
    <source>
        <dbReference type="Proteomes" id="UP001500880"/>
    </source>
</evidence>
<evidence type="ECO:0000256" key="1">
    <source>
        <dbReference type="ARBA" id="ARBA00022801"/>
    </source>
</evidence>
<reference evidence="6 7" key="1">
    <citation type="journal article" date="2019" name="Int. J. Syst. Evol. Microbiol.">
        <title>The Global Catalogue of Microorganisms (GCM) 10K type strain sequencing project: providing services to taxonomists for standard genome sequencing and annotation.</title>
        <authorList>
            <consortium name="The Broad Institute Genomics Platform"/>
            <consortium name="The Broad Institute Genome Sequencing Center for Infectious Disease"/>
            <person name="Wu L."/>
            <person name="Ma J."/>
        </authorList>
    </citation>
    <scope>NUCLEOTIDE SEQUENCE [LARGE SCALE GENOMIC DNA]</scope>
    <source>
        <strain evidence="6 7">JCM 12389</strain>
    </source>
</reference>
<feature type="short sequence motif" description="GXSXG" evidence="4">
    <location>
        <begin position="36"/>
        <end position="40"/>
    </location>
</feature>
<dbReference type="PROSITE" id="PS51635">
    <property type="entry name" value="PNPLA"/>
    <property type="match status" value="1"/>
</dbReference>
<evidence type="ECO:0000256" key="2">
    <source>
        <dbReference type="ARBA" id="ARBA00022963"/>
    </source>
</evidence>
<gene>
    <name evidence="6" type="ORF">GCM10008986_20080</name>
</gene>
<feature type="domain" description="PNPLA" evidence="5">
    <location>
        <begin position="5"/>
        <end position="185"/>
    </location>
</feature>
<dbReference type="InterPro" id="IPR050301">
    <property type="entry name" value="NTE"/>
</dbReference>
<dbReference type="EMBL" id="BAAADO010000004">
    <property type="protein sequence ID" value="GAA0493593.1"/>
    <property type="molecule type" value="Genomic_DNA"/>
</dbReference>
<dbReference type="InterPro" id="IPR002641">
    <property type="entry name" value="PNPLA_dom"/>
</dbReference>
<accession>A0ABN1BAD1</accession>
<feature type="active site" description="Nucleophile" evidence="4">
    <location>
        <position position="38"/>
    </location>
</feature>
<proteinExistence type="predicted"/>
<dbReference type="SUPFAM" id="SSF52151">
    <property type="entry name" value="FabD/lysophospholipase-like"/>
    <property type="match status" value="1"/>
</dbReference>
<evidence type="ECO:0000256" key="4">
    <source>
        <dbReference type="PROSITE-ProRule" id="PRU01161"/>
    </source>
</evidence>
<dbReference type="Gene3D" id="3.40.1090.10">
    <property type="entry name" value="Cytosolic phospholipase A2 catalytic domain"/>
    <property type="match status" value="1"/>
</dbReference>
<dbReference type="Proteomes" id="UP001500880">
    <property type="component" value="Unassembled WGS sequence"/>
</dbReference>
<sequence length="275" mass="30339">MQIGVALSGGAVPKFACVGVIKALEEMDIEISHIAGTSAGGIVAALYAYGYTPDQIADQLQKLSKSHIDVDWKGIGRRFLFFRRNLDGGVKGEKLQRLVHQMTGNDDFSACQIPCAVSVTDLRTQKTMAISSQKVRDYETILDMPIDEAVRASASIPVMYQPVRWKDYIFIDGGMLKNCPVDIVQGLGAEKVLAVDPVSSYSQKETFDDLSTILSQSMNILLEAQMKEDHKKAELCLKPDLGDTGLFDFKRIAECVEKGYAYTKERKNDIMAVLS</sequence>
<dbReference type="PANTHER" id="PTHR14226">
    <property type="entry name" value="NEUROPATHY TARGET ESTERASE/SWISS CHEESE D.MELANOGASTER"/>
    <property type="match status" value="1"/>
</dbReference>
<dbReference type="PANTHER" id="PTHR14226:SF29">
    <property type="entry name" value="NEUROPATHY TARGET ESTERASE SWS"/>
    <property type="match status" value="1"/>
</dbReference>
<feature type="short sequence motif" description="DGA/G" evidence="4">
    <location>
        <begin position="172"/>
        <end position="174"/>
    </location>
</feature>
<feature type="active site" description="Proton acceptor" evidence="4">
    <location>
        <position position="172"/>
    </location>
</feature>
<keyword evidence="1 4" id="KW-0378">Hydrolase</keyword>
<protein>
    <submittedName>
        <fullName evidence="6">Patatin-like phospholipase family protein</fullName>
    </submittedName>
</protein>
<keyword evidence="2 4" id="KW-0442">Lipid degradation</keyword>
<evidence type="ECO:0000256" key="3">
    <source>
        <dbReference type="ARBA" id="ARBA00023098"/>
    </source>
</evidence>
<name>A0ABN1BAD1_9BACI</name>
<comment type="caution">
    <text evidence="6">The sequence shown here is derived from an EMBL/GenBank/DDBJ whole genome shotgun (WGS) entry which is preliminary data.</text>
</comment>
<evidence type="ECO:0000313" key="6">
    <source>
        <dbReference type="EMBL" id="GAA0493593.1"/>
    </source>
</evidence>